<sequence>MIARGSTRLRVDLSRCLPSSIAVYKWKNQDKKNAVWFRVHVQDGWWTSILSECGFEISHAEKPNTFVMIKWLLSTKSTIPLYPYTQIGVVGLIVDTKGLVLLVKEETQKGDFSWRLPGGAVDHGEHMYDALSRELREEIGIEVPQFSADAQKAPKPCLLAFRHDRLYAWQTFQGISAMMFLFVITTDDSQKIQLKLNDGEIQKAAWISSADAKTKLRGDFNRKALAKYEEWMKNGGKGCMSYENKPDRKEITNTDGSKSVIDKWTDAYMPAL</sequence>
<dbReference type="PROSITE" id="PS51462">
    <property type="entry name" value="NUDIX"/>
    <property type="match status" value="1"/>
</dbReference>
<evidence type="ECO:0000256" key="3">
    <source>
        <dbReference type="RuleBase" id="RU003476"/>
    </source>
</evidence>
<comment type="similarity">
    <text evidence="1 3">Belongs to the Nudix hydrolase family.</text>
</comment>
<evidence type="ECO:0000259" key="4">
    <source>
        <dbReference type="PROSITE" id="PS51462"/>
    </source>
</evidence>
<dbReference type="AlphaFoldDB" id="A0AAD4MUQ8"/>
<dbReference type="Pfam" id="PF00293">
    <property type="entry name" value="NUDIX"/>
    <property type="match status" value="1"/>
</dbReference>
<dbReference type="GO" id="GO:0051287">
    <property type="term" value="F:NAD binding"/>
    <property type="evidence" value="ECO:0007669"/>
    <property type="project" value="TreeGrafter"/>
</dbReference>
<comment type="caution">
    <text evidence="5">The sequence shown here is derived from an EMBL/GenBank/DDBJ whole genome shotgun (WGS) entry which is preliminary data.</text>
</comment>
<dbReference type="EMBL" id="JAKKPZ010000047">
    <property type="protein sequence ID" value="KAI1706544.1"/>
    <property type="molecule type" value="Genomic_DNA"/>
</dbReference>
<dbReference type="Pfam" id="PF18290">
    <property type="entry name" value="Nudix_hydro"/>
    <property type="match status" value="1"/>
</dbReference>
<proteinExistence type="inferred from homology"/>
<accession>A0AAD4MUQ8</accession>
<keyword evidence="6" id="KW-1185">Reference proteome</keyword>
<organism evidence="5 6">
    <name type="scientific">Ditylenchus destructor</name>
    <dbReference type="NCBI Taxonomy" id="166010"/>
    <lineage>
        <taxon>Eukaryota</taxon>
        <taxon>Metazoa</taxon>
        <taxon>Ecdysozoa</taxon>
        <taxon>Nematoda</taxon>
        <taxon>Chromadorea</taxon>
        <taxon>Rhabditida</taxon>
        <taxon>Tylenchina</taxon>
        <taxon>Tylenchomorpha</taxon>
        <taxon>Sphaerularioidea</taxon>
        <taxon>Anguinidae</taxon>
        <taxon>Anguininae</taxon>
        <taxon>Ditylenchus</taxon>
    </lineage>
</organism>
<dbReference type="PANTHER" id="PTHR13994">
    <property type="entry name" value="NUDIX HYDROLASE RELATED"/>
    <property type="match status" value="1"/>
</dbReference>
<dbReference type="InterPro" id="IPR020476">
    <property type="entry name" value="Nudix_hydrolase"/>
</dbReference>
<dbReference type="Gene3D" id="3.40.630.30">
    <property type="match status" value="1"/>
</dbReference>
<dbReference type="GO" id="GO:0047631">
    <property type="term" value="F:ADP-ribose diphosphatase activity"/>
    <property type="evidence" value="ECO:0007669"/>
    <property type="project" value="TreeGrafter"/>
</dbReference>
<dbReference type="PROSITE" id="PS00893">
    <property type="entry name" value="NUDIX_BOX"/>
    <property type="match status" value="1"/>
</dbReference>
<dbReference type="InterPro" id="IPR003293">
    <property type="entry name" value="Nudix_hydrolase6-like"/>
</dbReference>
<evidence type="ECO:0000256" key="2">
    <source>
        <dbReference type="ARBA" id="ARBA00022801"/>
    </source>
</evidence>
<reference evidence="5" key="1">
    <citation type="submission" date="2022-01" db="EMBL/GenBank/DDBJ databases">
        <title>Genome Sequence Resource for Two Populations of Ditylenchus destructor, the Migratory Endoparasitic Phytonematode.</title>
        <authorList>
            <person name="Zhang H."/>
            <person name="Lin R."/>
            <person name="Xie B."/>
        </authorList>
    </citation>
    <scope>NUCLEOTIDE SEQUENCE</scope>
    <source>
        <strain evidence="5">BazhouSP</strain>
    </source>
</reference>
<name>A0AAD4MUQ8_9BILA</name>
<dbReference type="Gene3D" id="3.90.79.10">
    <property type="entry name" value="Nucleoside Triphosphate Pyrophosphohydrolase"/>
    <property type="match status" value="1"/>
</dbReference>
<dbReference type="GO" id="GO:0035529">
    <property type="term" value="F:NADH pyrophosphatase activity"/>
    <property type="evidence" value="ECO:0007669"/>
    <property type="project" value="TreeGrafter"/>
</dbReference>
<protein>
    <submittedName>
        <fullName evidence="5">NUDIX domain-containing protein</fullName>
    </submittedName>
</protein>
<dbReference type="PANTHER" id="PTHR13994:SF13">
    <property type="entry name" value="FI03680P"/>
    <property type="match status" value="1"/>
</dbReference>
<evidence type="ECO:0000256" key="1">
    <source>
        <dbReference type="ARBA" id="ARBA00005582"/>
    </source>
</evidence>
<gene>
    <name evidence="5" type="ORF">DdX_13005</name>
</gene>
<dbReference type="InterPro" id="IPR015797">
    <property type="entry name" value="NUDIX_hydrolase-like_dom_sf"/>
</dbReference>
<dbReference type="SUPFAM" id="SSF55811">
    <property type="entry name" value="Nudix"/>
    <property type="match status" value="1"/>
</dbReference>
<dbReference type="InterPro" id="IPR040618">
    <property type="entry name" value="Pre-Nudix"/>
</dbReference>
<evidence type="ECO:0000313" key="5">
    <source>
        <dbReference type="EMBL" id="KAI1706544.1"/>
    </source>
</evidence>
<dbReference type="PRINTS" id="PR00502">
    <property type="entry name" value="NUDIXFAMILY"/>
</dbReference>
<feature type="domain" description="Nudix hydrolase" evidence="4">
    <location>
        <begin position="84"/>
        <end position="233"/>
    </location>
</feature>
<evidence type="ECO:0000313" key="6">
    <source>
        <dbReference type="Proteomes" id="UP001201812"/>
    </source>
</evidence>
<dbReference type="InterPro" id="IPR000086">
    <property type="entry name" value="NUDIX_hydrolase_dom"/>
</dbReference>
<dbReference type="InterPro" id="IPR020084">
    <property type="entry name" value="NUDIX_hydrolase_CS"/>
</dbReference>
<keyword evidence="2 3" id="KW-0378">Hydrolase</keyword>
<dbReference type="Proteomes" id="UP001201812">
    <property type="component" value="Unassembled WGS sequence"/>
</dbReference>